<dbReference type="STRING" id="650164.K5WGB4"/>
<evidence type="ECO:0008006" key="3">
    <source>
        <dbReference type="Google" id="ProtNLM"/>
    </source>
</evidence>
<accession>K5WGB4</accession>
<name>K5WGB4_PHACS</name>
<dbReference type="EMBL" id="JH930500">
    <property type="protein sequence ID" value="EKM49242.1"/>
    <property type="molecule type" value="Genomic_DNA"/>
</dbReference>
<dbReference type="KEGG" id="pco:PHACADRAFT_214451"/>
<evidence type="ECO:0000313" key="1">
    <source>
        <dbReference type="EMBL" id="EKM49242.1"/>
    </source>
</evidence>
<dbReference type="Proteomes" id="UP000008370">
    <property type="component" value="Unassembled WGS sequence"/>
</dbReference>
<dbReference type="AlphaFoldDB" id="K5WGB4"/>
<gene>
    <name evidence="1" type="ORF">PHACADRAFT_214451</name>
</gene>
<proteinExistence type="predicted"/>
<organism evidence="1 2">
    <name type="scientific">Phanerochaete carnosa (strain HHB-10118-sp)</name>
    <name type="common">White-rot fungus</name>
    <name type="synonym">Peniophora carnosa</name>
    <dbReference type="NCBI Taxonomy" id="650164"/>
    <lineage>
        <taxon>Eukaryota</taxon>
        <taxon>Fungi</taxon>
        <taxon>Dikarya</taxon>
        <taxon>Basidiomycota</taxon>
        <taxon>Agaricomycotina</taxon>
        <taxon>Agaricomycetes</taxon>
        <taxon>Polyporales</taxon>
        <taxon>Phanerochaetaceae</taxon>
        <taxon>Phanerochaete</taxon>
    </lineage>
</organism>
<keyword evidence="2" id="KW-1185">Reference proteome</keyword>
<dbReference type="InterPro" id="IPR011009">
    <property type="entry name" value="Kinase-like_dom_sf"/>
</dbReference>
<dbReference type="RefSeq" id="XP_007402209.1">
    <property type="nucleotide sequence ID" value="XM_007402147.1"/>
</dbReference>
<reference evidence="1 2" key="1">
    <citation type="journal article" date="2012" name="BMC Genomics">
        <title>Comparative genomics of the white-rot fungi, Phanerochaete carnosa and P. chrysosporium, to elucidate the genetic basis of the distinct wood types they colonize.</title>
        <authorList>
            <person name="Suzuki H."/>
            <person name="MacDonald J."/>
            <person name="Syed K."/>
            <person name="Salamov A."/>
            <person name="Hori C."/>
            <person name="Aerts A."/>
            <person name="Henrissat B."/>
            <person name="Wiebenga A."/>
            <person name="vanKuyk P.A."/>
            <person name="Barry K."/>
            <person name="Lindquist E."/>
            <person name="LaButti K."/>
            <person name="Lapidus A."/>
            <person name="Lucas S."/>
            <person name="Coutinho P."/>
            <person name="Gong Y."/>
            <person name="Samejima M."/>
            <person name="Mahadevan R."/>
            <person name="Abou-Zaid M."/>
            <person name="de Vries R.P."/>
            <person name="Igarashi K."/>
            <person name="Yadav J.S."/>
            <person name="Grigoriev I.V."/>
            <person name="Master E.R."/>
        </authorList>
    </citation>
    <scope>NUCLEOTIDE SEQUENCE [LARGE SCALE GENOMIC DNA]</scope>
    <source>
        <strain evidence="1 2">HHB-10118-sp</strain>
    </source>
</reference>
<dbReference type="OrthoDB" id="3271031at2759"/>
<dbReference type="GeneID" id="18913515"/>
<dbReference type="HOGENOM" id="CLU_924719_0_0_1"/>
<protein>
    <recommendedName>
        <fullName evidence="3">Protein kinase domain-containing protein</fullName>
    </recommendedName>
</protein>
<dbReference type="InParanoid" id="K5WGB4"/>
<evidence type="ECO:0000313" key="2">
    <source>
        <dbReference type="Proteomes" id="UP000008370"/>
    </source>
</evidence>
<dbReference type="SUPFAM" id="SSF56112">
    <property type="entry name" value="Protein kinase-like (PK-like)"/>
    <property type="match status" value="1"/>
</dbReference>
<sequence length="301" mass="34067">MSSDLTIKFSAIPQGEGEPGREEFSLHLTRIGKQVRLEGRLQIYNTVGVTASATREYYRGTLAQRSLNDPETDVFIKLAYAQILDDAAGLRTEANFYNKQLKALQGDVVPVCYGIYEGEHDDGDPIVCLVLEYMGEPAEDGLGSLDMDVRLEVLRSVVQVHLAGVMHNDTNDDSVLFSSTPDSKPRIIDFEHAEKHKCRRKLEIVEGAPAPERLLFGCPELWDLAANMGIWRSQYVCFYGEYVDEDTIDSPQVLIDAVRSMTFLPQEDIERRANKAYEMVQVFKENGGYRPRDFNPDDWVF</sequence>